<protein>
    <submittedName>
        <fullName evidence="2">Uncharacterized protein</fullName>
    </submittedName>
</protein>
<dbReference type="AlphaFoldDB" id="A0A8T4KVT5"/>
<evidence type="ECO:0000313" key="3">
    <source>
        <dbReference type="Proteomes" id="UP000677687"/>
    </source>
</evidence>
<organism evidence="2 3">
    <name type="scientific">Candidatus Iainarchaeum sp</name>
    <dbReference type="NCBI Taxonomy" id="3101447"/>
    <lineage>
        <taxon>Archaea</taxon>
        <taxon>Candidatus Iainarchaeota</taxon>
        <taxon>Candidatus Iainarchaeia</taxon>
        <taxon>Candidatus Iainarchaeales</taxon>
        <taxon>Candidatus Iainarchaeaceae</taxon>
        <taxon>Candidatus Iainarchaeum</taxon>
    </lineage>
</organism>
<sequence>MRKIAFAVAAALAIFLLSYASAQNLTRHLIEIDIDKTGYAKVTEIYSLDFPDKNSLGRFLENVAENGPSLDAWKSDYSWLFPHFGNTTRISAYITFDDREKAVILNYAIDDKFAKLESESARTADWRLLDSKFGNFANGGIIIIPKSVEIKIVLPVGARIDEAKLTSHAKRIEDAIVLSGISTTYVNLQYALEKPIAPPVDFAQLIRQFMASELNIVFVAIVAVLIALAIWKRRLIAQRIENYVVAHSSIEAKAPEEEVELE</sequence>
<accession>A0A8T4KVT5</accession>
<evidence type="ECO:0000256" key="1">
    <source>
        <dbReference type="SAM" id="Phobius"/>
    </source>
</evidence>
<keyword evidence="1" id="KW-1133">Transmembrane helix</keyword>
<dbReference type="EMBL" id="JAGVWD010000054">
    <property type="protein sequence ID" value="MBS3057672.1"/>
    <property type="molecule type" value="Genomic_DNA"/>
</dbReference>
<keyword evidence="1" id="KW-0812">Transmembrane</keyword>
<keyword evidence="1" id="KW-0472">Membrane</keyword>
<reference evidence="2" key="1">
    <citation type="submission" date="2021-03" db="EMBL/GenBank/DDBJ databases">
        <authorList>
            <person name="Jaffe A."/>
        </authorList>
    </citation>
    <scope>NUCLEOTIDE SEQUENCE</scope>
    <source>
        <strain evidence="2">RIFCSPHIGHO2_01_FULL_AR10_44_11</strain>
    </source>
</reference>
<reference evidence="2" key="2">
    <citation type="submission" date="2021-05" db="EMBL/GenBank/DDBJ databases">
        <title>Protein family content uncovers lineage relationships and bacterial pathway maintenance mechanisms in DPANN archaea.</title>
        <authorList>
            <person name="Castelle C.J."/>
            <person name="Meheust R."/>
            <person name="Jaffe A.L."/>
            <person name="Seitz K."/>
            <person name="Gong X."/>
            <person name="Baker B.J."/>
            <person name="Banfield J.F."/>
        </authorList>
    </citation>
    <scope>NUCLEOTIDE SEQUENCE</scope>
    <source>
        <strain evidence="2">RIFCSPHIGHO2_01_FULL_AR10_44_11</strain>
    </source>
</reference>
<dbReference type="Proteomes" id="UP000677687">
    <property type="component" value="Unassembled WGS sequence"/>
</dbReference>
<gene>
    <name evidence="2" type="ORF">J4415_03540</name>
</gene>
<feature type="transmembrane region" description="Helical" evidence="1">
    <location>
        <begin position="214"/>
        <end position="231"/>
    </location>
</feature>
<name>A0A8T4KVT5_9ARCH</name>
<proteinExistence type="predicted"/>
<comment type="caution">
    <text evidence="2">The sequence shown here is derived from an EMBL/GenBank/DDBJ whole genome shotgun (WGS) entry which is preliminary data.</text>
</comment>
<evidence type="ECO:0000313" key="2">
    <source>
        <dbReference type="EMBL" id="MBS3057672.1"/>
    </source>
</evidence>